<name>A0A1Z4F4T0_9MYCO</name>
<evidence type="ECO:0000313" key="3">
    <source>
        <dbReference type="Proteomes" id="UP000217954"/>
    </source>
</evidence>
<accession>A0A1Z4F4T0</accession>
<dbReference type="SUPFAM" id="SSF52540">
    <property type="entry name" value="P-loop containing nucleoside triphosphate hydrolases"/>
    <property type="match status" value="1"/>
</dbReference>
<gene>
    <name evidence="2" type="ORF">MSTE_04908</name>
</gene>
<proteinExistence type="predicted"/>
<dbReference type="InterPro" id="IPR027417">
    <property type="entry name" value="P-loop_NTPase"/>
</dbReference>
<dbReference type="Gene3D" id="3.40.50.300">
    <property type="entry name" value="P-loop containing nucleotide triphosphate hydrolases"/>
    <property type="match status" value="1"/>
</dbReference>
<reference evidence="3" key="1">
    <citation type="journal article" date="2017" name="Genome Announc.">
        <title>Complete Genome Sequence of Mycobacterium stephanolepidis.</title>
        <authorList>
            <person name="Fukano H."/>
            <person name="Yoshida M."/>
            <person name="Katayama Y."/>
            <person name="Omatsu T."/>
            <person name="Mizutani T."/>
            <person name="Kurata O."/>
            <person name="Wada S."/>
            <person name="Hoshino Y."/>
        </authorList>
    </citation>
    <scope>NUCLEOTIDE SEQUENCE [LARGE SCALE GENOMIC DNA]</scope>
    <source>
        <strain evidence="3">NJB0901</strain>
    </source>
</reference>
<dbReference type="Proteomes" id="UP000217954">
    <property type="component" value="Chromosome"/>
</dbReference>
<dbReference type="OrthoDB" id="4927383at2"/>
<dbReference type="EMBL" id="AP018165">
    <property type="protein sequence ID" value="BAY00200.1"/>
    <property type="molecule type" value="Genomic_DNA"/>
</dbReference>
<evidence type="ECO:0008006" key="4">
    <source>
        <dbReference type="Google" id="ProtNLM"/>
    </source>
</evidence>
<evidence type="ECO:0000256" key="1">
    <source>
        <dbReference type="SAM" id="MobiDB-lite"/>
    </source>
</evidence>
<dbReference type="RefSeq" id="WP_096505046.1">
    <property type="nucleotide sequence ID" value="NZ_AP018165.1"/>
</dbReference>
<reference evidence="2 3" key="2">
    <citation type="journal article" date="2017" name="Int. J. Syst. Evol. Microbiol.">
        <title>Mycobacterium stephanolepidis sp. nov., a rapidly growing species related to Mycobacterium chelonae, isolated from marine teleost fish, Stephanolepis cirrhifer.</title>
        <authorList>
            <person name="Fukano H."/>
            <person name="Wada S."/>
            <person name="Kurata O."/>
            <person name="Katayama K."/>
            <person name="Fujiwara N."/>
            <person name="Hoshino Y."/>
        </authorList>
    </citation>
    <scope>NUCLEOTIDE SEQUENCE [LARGE SCALE GENOMIC DNA]</scope>
    <source>
        <strain evidence="2 3">NJB0901</strain>
    </source>
</reference>
<feature type="region of interest" description="Disordered" evidence="1">
    <location>
        <begin position="1"/>
        <end position="31"/>
    </location>
</feature>
<dbReference type="KEGG" id="mste:MSTE_04908"/>
<dbReference type="AlphaFoldDB" id="A0A1Z4F4T0"/>
<organism evidence="2 3">
    <name type="scientific">[Mycobacterium] stephanolepidis</name>
    <dbReference type="NCBI Taxonomy" id="1520670"/>
    <lineage>
        <taxon>Bacteria</taxon>
        <taxon>Bacillati</taxon>
        <taxon>Actinomycetota</taxon>
        <taxon>Actinomycetes</taxon>
        <taxon>Mycobacteriales</taxon>
        <taxon>Mycobacteriaceae</taxon>
        <taxon>Mycobacteroides</taxon>
    </lineage>
</organism>
<sequence length="247" mass="26571">MNAQDEPDTTTPDESDTALPEEPGEDAPQQSASALITTTGLGVDGEHGPLFSDIDLELTSGFHAIQMPGGPGQHTLLLALAGRLKPSHGTVTVMGDSDPRTIRRHCAIAAFADIDELEETVTVQTVLAEQVRWLAPWFSRVPADTGRDTLAEVFGELPTPSAGTYIVELSDLDLFLLRITLALLSDRPILVIGDLEQVRDNSRRATAVERLGALAKNRTIVIGVTNPLGIDAPIHDLHDHRILTGRD</sequence>
<feature type="compositionally biased region" description="Acidic residues" evidence="1">
    <location>
        <begin position="1"/>
        <end position="16"/>
    </location>
</feature>
<protein>
    <recommendedName>
        <fullName evidence="4">ABC transporter domain-containing protein</fullName>
    </recommendedName>
</protein>
<evidence type="ECO:0000313" key="2">
    <source>
        <dbReference type="EMBL" id="BAY00200.1"/>
    </source>
</evidence>
<keyword evidence="3" id="KW-1185">Reference proteome</keyword>